<feature type="region of interest" description="Disordered" evidence="1">
    <location>
        <begin position="1"/>
        <end position="24"/>
    </location>
</feature>
<evidence type="ECO:0000256" key="1">
    <source>
        <dbReference type="SAM" id="MobiDB-lite"/>
    </source>
</evidence>
<evidence type="ECO:0000313" key="3">
    <source>
        <dbReference type="Proteomes" id="UP001500034"/>
    </source>
</evidence>
<sequence>MGGGAVGGVGEGSGHGGKVGQESLPATATASVPFGPVDTYAQASACAVPIGAPTSVNVSVTRANTRPAKADRVGSGPCTTQIIEPAAPHHARLPDDYPEGGTWVDRRFDQRARTRAPARTRVRAGAPGGGGRGGRRKKSVPR</sequence>
<gene>
    <name evidence="2" type="ORF">GCM10022384_13640</name>
</gene>
<feature type="compositionally biased region" description="Gly residues" evidence="1">
    <location>
        <begin position="1"/>
        <end position="19"/>
    </location>
</feature>
<dbReference type="Proteomes" id="UP001500034">
    <property type="component" value="Unassembled WGS sequence"/>
</dbReference>
<feature type="compositionally biased region" description="Basic residues" evidence="1">
    <location>
        <begin position="133"/>
        <end position="142"/>
    </location>
</feature>
<comment type="caution">
    <text evidence="2">The sequence shown here is derived from an EMBL/GenBank/DDBJ whole genome shotgun (WGS) entry which is preliminary data.</text>
</comment>
<accession>A0ABP7PDF9</accession>
<organism evidence="2 3">
    <name type="scientific">Streptomyces marokkonensis</name>
    <dbReference type="NCBI Taxonomy" id="324855"/>
    <lineage>
        <taxon>Bacteria</taxon>
        <taxon>Bacillati</taxon>
        <taxon>Actinomycetota</taxon>
        <taxon>Actinomycetes</taxon>
        <taxon>Kitasatosporales</taxon>
        <taxon>Streptomycetaceae</taxon>
        <taxon>Streptomyces</taxon>
    </lineage>
</organism>
<feature type="compositionally biased region" description="Basic residues" evidence="1">
    <location>
        <begin position="113"/>
        <end position="122"/>
    </location>
</feature>
<keyword evidence="3" id="KW-1185">Reference proteome</keyword>
<dbReference type="EMBL" id="BAABCQ010000017">
    <property type="protein sequence ID" value="GAA3962687.1"/>
    <property type="molecule type" value="Genomic_DNA"/>
</dbReference>
<protein>
    <submittedName>
        <fullName evidence="2">Uncharacterized protein</fullName>
    </submittedName>
</protein>
<evidence type="ECO:0000313" key="2">
    <source>
        <dbReference type="EMBL" id="GAA3962687.1"/>
    </source>
</evidence>
<feature type="region of interest" description="Disordered" evidence="1">
    <location>
        <begin position="87"/>
        <end position="142"/>
    </location>
</feature>
<reference evidence="3" key="1">
    <citation type="journal article" date="2019" name="Int. J. Syst. Evol. Microbiol.">
        <title>The Global Catalogue of Microorganisms (GCM) 10K type strain sequencing project: providing services to taxonomists for standard genome sequencing and annotation.</title>
        <authorList>
            <consortium name="The Broad Institute Genomics Platform"/>
            <consortium name="The Broad Institute Genome Sequencing Center for Infectious Disease"/>
            <person name="Wu L."/>
            <person name="Ma J."/>
        </authorList>
    </citation>
    <scope>NUCLEOTIDE SEQUENCE [LARGE SCALE GENOMIC DNA]</scope>
    <source>
        <strain evidence="3">JCM 17027</strain>
    </source>
</reference>
<proteinExistence type="predicted"/>
<name>A0ABP7PDF9_9ACTN</name>